<proteinExistence type="predicted"/>
<dbReference type="RefSeq" id="WP_176160551.1">
    <property type="nucleotide sequence ID" value="NZ_CP054929.1"/>
</dbReference>
<dbReference type="Pfam" id="PF19266">
    <property type="entry name" value="CIS_tube"/>
    <property type="match status" value="1"/>
</dbReference>
<dbReference type="PROSITE" id="PS51782">
    <property type="entry name" value="LYSM"/>
    <property type="match status" value="1"/>
</dbReference>
<sequence length="313" mass="33031">MSGSVAFSAAGTGGGPGGGGARPKLEHAYLEMRTPPPGGSLTPGGPAGRIDFQFNPKELTLTKAAAWKRSPAKGAKSAGPPEYQGPKPSKLTVEMFFDASDTQDTSVVTSVEKLLACCVPTSETRQQQRSSPPWVVFHWGGLTGFPGYLSQVQVKYTLFTTSGVPIRAVCQVTMEEISGETPGQNPTSGALHARRVHQVRTGDTLPDLAWREYGDPTAWRVIAEANGIDDPMRLANGRELLLPAPDELTRLRASSAAAPALPGRGSTARDLAAHGQQGRLAPSVRARELERGSAPVVAPNPLPSAPSAQGRRW</sequence>
<dbReference type="Gene3D" id="3.10.350.10">
    <property type="entry name" value="LysM domain"/>
    <property type="match status" value="1"/>
</dbReference>
<feature type="region of interest" description="Disordered" evidence="1">
    <location>
        <begin position="68"/>
        <end position="87"/>
    </location>
</feature>
<evidence type="ECO:0000313" key="4">
    <source>
        <dbReference type="Proteomes" id="UP000509303"/>
    </source>
</evidence>
<dbReference type="AlphaFoldDB" id="A0A7H8N362"/>
<organism evidence="3 4">
    <name type="scientific">Streptomyces buecherae</name>
    <dbReference type="NCBI Taxonomy" id="2763006"/>
    <lineage>
        <taxon>Bacteria</taxon>
        <taxon>Bacillati</taxon>
        <taxon>Actinomycetota</taxon>
        <taxon>Actinomycetes</taxon>
        <taxon>Kitasatosporales</taxon>
        <taxon>Streptomycetaceae</taxon>
        <taxon>Streptomyces</taxon>
    </lineage>
</organism>
<feature type="compositionally biased region" description="Gly residues" evidence="1">
    <location>
        <begin position="11"/>
        <end position="21"/>
    </location>
</feature>
<evidence type="ECO:0000259" key="2">
    <source>
        <dbReference type="PROSITE" id="PS51782"/>
    </source>
</evidence>
<accession>A0A7H8N362</accession>
<evidence type="ECO:0000256" key="1">
    <source>
        <dbReference type="SAM" id="MobiDB-lite"/>
    </source>
</evidence>
<dbReference type="InterPro" id="IPR036779">
    <property type="entry name" value="LysM_dom_sf"/>
</dbReference>
<gene>
    <name evidence="3" type="ORF">HUT08_03865</name>
</gene>
<feature type="region of interest" description="Disordered" evidence="1">
    <location>
        <begin position="257"/>
        <end position="313"/>
    </location>
</feature>
<keyword evidence="4" id="KW-1185">Reference proteome</keyword>
<dbReference type="InterPro" id="IPR018392">
    <property type="entry name" value="LysM"/>
</dbReference>
<feature type="compositionally biased region" description="Low complexity" evidence="1">
    <location>
        <begin position="257"/>
        <end position="266"/>
    </location>
</feature>
<dbReference type="EMBL" id="CP054929">
    <property type="protein sequence ID" value="QKW48819.1"/>
    <property type="molecule type" value="Genomic_DNA"/>
</dbReference>
<name>A0A7H8N362_9ACTN</name>
<protein>
    <submittedName>
        <fullName evidence="3">LysM peptidoglycan-binding domain-containing protein</fullName>
    </submittedName>
</protein>
<feature type="domain" description="LysM" evidence="2">
    <location>
        <begin position="195"/>
        <end position="242"/>
    </location>
</feature>
<evidence type="ECO:0000313" key="3">
    <source>
        <dbReference type="EMBL" id="QKW48819.1"/>
    </source>
</evidence>
<dbReference type="CDD" id="cd00118">
    <property type="entry name" value="LysM"/>
    <property type="match status" value="1"/>
</dbReference>
<feature type="region of interest" description="Disordered" evidence="1">
    <location>
        <begin position="1"/>
        <end position="50"/>
    </location>
</feature>
<dbReference type="InterPro" id="IPR045361">
    <property type="entry name" value="CIS_tube_prot_N"/>
</dbReference>
<dbReference type="Proteomes" id="UP000509303">
    <property type="component" value="Chromosome"/>
</dbReference>
<reference evidence="3 4" key="1">
    <citation type="submission" date="2020-06" db="EMBL/GenBank/DDBJ databases">
        <title>Genome mining for natural products.</title>
        <authorList>
            <person name="Zhang B."/>
            <person name="Shi J."/>
            <person name="Ge H."/>
        </authorList>
    </citation>
    <scope>NUCLEOTIDE SEQUENCE [LARGE SCALE GENOMIC DNA]</scope>
    <source>
        <strain evidence="3 4">NA00687</strain>
    </source>
</reference>